<dbReference type="EMBL" id="JPRM01000015">
    <property type="protein sequence ID" value="KFF16286.1"/>
    <property type="molecule type" value="Genomic_DNA"/>
</dbReference>
<dbReference type="STRING" id="991.IW20_11005"/>
<dbReference type="InterPro" id="IPR023214">
    <property type="entry name" value="HAD_sf"/>
</dbReference>
<dbReference type="Gene3D" id="1.10.150.400">
    <property type="match status" value="1"/>
</dbReference>
<dbReference type="InterPro" id="IPR051828">
    <property type="entry name" value="HAD-like_hydrolase_domain"/>
</dbReference>
<accession>A0A086AHX2</accession>
<evidence type="ECO:0000313" key="1">
    <source>
        <dbReference type="EMBL" id="KFF16286.1"/>
    </source>
</evidence>
<dbReference type="eggNOG" id="COG1011">
    <property type="taxonomic scope" value="Bacteria"/>
</dbReference>
<dbReference type="AlphaFoldDB" id="A0A086AHX2"/>
<dbReference type="Pfam" id="PF00702">
    <property type="entry name" value="Hydrolase"/>
    <property type="match status" value="1"/>
</dbReference>
<comment type="caution">
    <text evidence="1">The sequence shown here is derived from an EMBL/GenBank/DDBJ whole genome shotgun (WGS) entry which is preliminary data.</text>
</comment>
<dbReference type="InterPro" id="IPR006439">
    <property type="entry name" value="HAD-SF_hydro_IA"/>
</dbReference>
<dbReference type="NCBIfam" id="TIGR01549">
    <property type="entry name" value="HAD-SF-IA-v1"/>
    <property type="match status" value="1"/>
</dbReference>
<evidence type="ECO:0000313" key="2">
    <source>
        <dbReference type="Proteomes" id="UP000028712"/>
    </source>
</evidence>
<dbReference type="PANTHER" id="PTHR46191:SF2">
    <property type="entry name" value="HALOACID DEHALOGENASE-LIKE HYDROLASE DOMAIN-CONTAINING PROTEIN 3"/>
    <property type="match status" value="1"/>
</dbReference>
<proteinExistence type="predicted"/>
<dbReference type="Proteomes" id="UP000028712">
    <property type="component" value="Unassembled WGS sequence"/>
</dbReference>
<dbReference type="SFLD" id="SFLDG01129">
    <property type="entry name" value="C1.5:_HAD__Beta-PGM__Phosphata"/>
    <property type="match status" value="1"/>
</dbReference>
<organism evidence="1 2">
    <name type="scientific">Flavobacterium hydatis</name>
    <name type="common">Cytophaga aquatilis</name>
    <dbReference type="NCBI Taxonomy" id="991"/>
    <lineage>
        <taxon>Bacteria</taxon>
        <taxon>Pseudomonadati</taxon>
        <taxon>Bacteroidota</taxon>
        <taxon>Flavobacteriia</taxon>
        <taxon>Flavobacteriales</taxon>
        <taxon>Flavobacteriaceae</taxon>
        <taxon>Flavobacterium</taxon>
    </lineage>
</organism>
<gene>
    <name evidence="1" type="ORF">IW20_11005</name>
</gene>
<dbReference type="Gene3D" id="3.40.50.1000">
    <property type="entry name" value="HAD superfamily/HAD-like"/>
    <property type="match status" value="1"/>
</dbReference>
<reference evidence="1 2" key="1">
    <citation type="submission" date="2014-07" db="EMBL/GenBank/DDBJ databases">
        <title>Genome of Flavobacterium hydatis DSM 2063.</title>
        <authorList>
            <person name="Pipes S.E."/>
            <person name="Stropko S.J."/>
            <person name="Newman J.D."/>
        </authorList>
    </citation>
    <scope>NUCLEOTIDE SEQUENCE [LARGE SCALE GENOMIC DNA]</scope>
    <source>
        <strain evidence="1 2">DSM 2063</strain>
    </source>
</reference>
<dbReference type="InterPro" id="IPR036412">
    <property type="entry name" value="HAD-like_sf"/>
</dbReference>
<dbReference type="PANTHER" id="PTHR46191">
    <property type="match status" value="1"/>
</dbReference>
<name>A0A086AHX2_FLAHY</name>
<sequence length="229" mass="26896">MFLIKIKSLKINYTNHSHLSFDLWLTLIKSNPEFKSKRNLLFKDFFDVDTTIEKVNDVVRYYDALCNNINERTGLNIDTYEIYYLILSALNVNINDYDTTKLELFYKETELLFLKYKPELLYDNIPQLFKEITQQEKTINLLSNTAFIKGNTLRKILSHYELDSFFKFQIYSDEVGLSKPNNEIFQMVFNQANEIKPITKKGILHVGDNIVADYNGAINFGFDAHLLKL</sequence>
<protein>
    <submittedName>
        <fullName evidence="1">Phosphoglycolate phosphatase</fullName>
    </submittedName>
</protein>
<dbReference type="SUPFAM" id="SSF56784">
    <property type="entry name" value="HAD-like"/>
    <property type="match status" value="1"/>
</dbReference>
<dbReference type="SFLD" id="SFLDS00003">
    <property type="entry name" value="Haloacid_Dehalogenase"/>
    <property type="match status" value="1"/>
</dbReference>